<dbReference type="SUPFAM" id="SSF88659">
    <property type="entry name" value="Sigma3 and sigma4 domains of RNA polymerase sigma factors"/>
    <property type="match status" value="1"/>
</dbReference>
<dbReference type="InterPro" id="IPR013325">
    <property type="entry name" value="RNA_pol_sigma_r2"/>
</dbReference>
<dbReference type="PANTHER" id="PTHR43133">
    <property type="entry name" value="RNA POLYMERASE ECF-TYPE SIGMA FACTO"/>
    <property type="match status" value="1"/>
</dbReference>
<evidence type="ECO:0000313" key="7">
    <source>
        <dbReference type="EMBL" id="MDY3558763.1"/>
    </source>
</evidence>
<proteinExistence type="inferred from homology"/>
<evidence type="ECO:0000256" key="4">
    <source>
        <dbReference type="ARBA" id="ARBA00023163"/>
    </source>
</evidence>
<evidence type="ECO:0000259" key="6">
    <source>
        <dbReference type="Pfam" id="PF08281"/>
    </source>
</evidence>
<evidence type="ECO:0000256" key="1">
    <source>
        <dbReference type="ARBA" id="ARBA00010641"/>
    </source>
</evidence>
<keyword evidence="8" id="KW-1185">Reference proteome</keyword>
<dbReference type="Pfam" id="PF08281">
    <property type="entry name" value="Sigma70_r4_2"/>
    <property type="match status" value="1"/>
</dbReference>
<dbReference type="InterPro" id="IPR013249">
    <property type="entry name" value="RNA_pol_sigma70_r4_t2"/>
</dbReference>
<reference evidence="8" key="1">
    <citation type="journal article" date="2023" name="Mar. Drugs">
        <title>Gemmata algarum, a Novel Planctomycete Isolated from an Algal Mat, Displays Antimicrobial Activity.</title>
        <authorList>
            <person name="Kumar G."/>
            <person name="Kallscheuer N."/>
            <person name="Kashif M."/>
            <person name="Ahamad S."/>
            <person name="Jagadeeshwari U."/>
            <person name="Pannikurungottu S."/>
            <person name="Haufschild T."/>
            <person name="Kabuu M."/>
            <person name="Sasikala C."/>
            <person name="Jogler C."/>
            <person name="Ramana C."/>
        </authorList>
    </citation>
    <scope>NUCLEOTIDE SEQUENCE [LARGE SCALE GENOMIC DNA]</scope>
    <source>
        <strain evidence="8">JC673</strain>
    </source>
</reference>
<dbReference type="NCBIfam" id="TIGR02989">
    <property type="entry name" value="Sig-70_gvs1"/>
    <property type="match status" value="1"/>
</dbReference>
<evidence type="ECO:0000259" key="5">
    <source>
        <dbReference type="Pfam" id="PF04542"/>
    </source>
</evidence>
<keyword evidence="3" id="KW-0731">Sigma factor</keyword>
<keyword evidence="4" id="KW-0804">Transcription</keyword>
<dbReference type="SUPFAM" id="SSF88946">
    <property type="entry name" value="Sigma2 domain of RNA polymerase sigma factors"/>
    <property type="match status" value="1"/>
</dbReference>
<gene>
    <name evidence="7" type="ORF">R5W23_005920</name>
</gene>
<feature type="domain" description="RNA polymerase sigma-70 region 2" evidence="5">
    <location>
        <begin position="16"/>
        <end position="78"/>
    </location>
</feature>
<dbReference type="EMBL" id="JAXBLV010000056">
    <property type="protein sequence ID" value="MDY3558763.1"/>
    <property type="molecule type" value="Genomic_DNA"/>
</dbReference>
<sequence>MNPAVVEATRLWTLAVPHVSAFVTSLVRDFQDRDDVLQETAVAVLNAFGRYDPAQPFVAWAIGIARNQVRLHCRRKNRERIAFDSDAVDALAHAFAVVPPHDPRLDHLGRCVEALDPQAKELCRLRYELDLKPARIGERTGTAANAVAKALQRVRDRLRACVERKALEAGA</sequence>
<name>A0ABU5EY77_9BACT</name>
<evidence type="ECO:0000313" key="8">
    <source>
        <dbReference type="Proteomes" id="UP001272242"/>
    </source>
</evidence>
<keyword evidence="2" id="KW-0805">Transcription regulation</keyword>
<dbReference type="InterPro" id="IPR039425">
    <property type="entry name" value="RNA_pol_sigma-70-like"/>
</dbReference>
<dbReference type="Proteomes" id="UP001272242">
    <property type="component" value="Unassembled WGS sequence"/>
</dbReference>
<dbReference type="InterPro" id="IPR036388">
    <property type="entry name" value="WH-like_DNA-bd_sf"/>
</dbReference>
<dbReference type="Pfam" id="PF04542">
    <property type="entry name" value="Sigma70_r2"/>
    <property type="match status" value="1"/>
</dbReference>
<accession>A0ABU5EY77</accession>
<dbReference type="NCBIfam" id="TIGR02937">
    <property type="entry name" value="sigma70-ECF"/>
    <property type="match status" value="1"/>
</dbReference>
<dbReference type="InterPro" id="IPR014331">
    <property type="entry name" value="RNA_pol_sigma70_ECF_RHOBA"/>
</dbReference>
<dbReference type="RefSeq" id="WP_320685643.1">
    <property type="nucleotide sequence ID" value="NZ_JAXBLV010000056.1"/>
</dbReference>
<comment type="caution">
    <text evidence="7">The sequence shown here is derived from an EMBL/GenBank/DDBJ whole genome shotgun (WGS) entry which is preliminary data.</text>
</comment>
<evidence type="ECO:0000256" key="2">
    <source>
        <dbReference type="ARBA" id="ARBA00023015"/>
    </source>
</evidence>
<dbReference type="PANTHER" id="PTHR43133:SF51">
    <property type="entry name" value="RNA POLYMERASE SIGMA FACTOR"/>
    <property type="match status" value="1"/>
</dbReference>
<dbReference type="InterPro" id="IPR007627">
    <property type="entry name" value="RNA_pol_sigma70_r2"/>
</dbReference>
<feature type="domain" description="RNA polymerase sigma factor 70 region 4 type 2" evidence="6">
    <location>
        <begin position="108"/>
        <end position="158"/>
    </location>
</feature>
<organism evidence="7 8">
    <name type="scientific">Gemmata algarum</name>
    <dbReference type="NCBI Taxonomy" id="2975278"/>
    <lineage>
        <taxon>Bacteria</taxon>
        <taxon>Pseudomonadati</taxon>
        <taxon>Planctomycetota</taxon>
        <taxon>Planctomycetia</taxon>
        <taxon>Gemmatales</taxon>
        <taxon>Gemmataceae</taxon>
        <taxon>Gemmata</taxon>
    </lineage>
</organism>
<protein>
    <submittedName>
        <fullName evidence="7">Sigma-70 family RNA polymerase sigma factor</fullName>
    </submittedName>
</protein>
<comment type="similarity">
    <text evidence="1">Belongs to the sigma-70 factor family. ECF subfamily.</text>
</comment>
<dbReference type="InterPro" id="IPR013324">
    <property type="entry name" value="RNA_pol_sigma_r3/r4-like"/>
</dbReference>
<dbReference type="Gene3D" id="1.10.10.10">
    <property type="entry name" value="Winged helix-like DNA-binding domain superfamily/Winged helix DNA-binding domain"/>
    <property type="match status" value="1"/>
</dbReference>
<dbReference type="InterPro" id="IPR014284">
    <property type="entry name" value="RNA_pol_sigma-70_dom"/>
</dbReference>
<dbReference type="Gene3D" id="1.10.1740.10">
    <property type="match status" value="1"/>
</dbReference>
<evidence type="ECO:0000256" key="3">
    <source>
        <dbReference type="ARBA" id="ARBA00023082"/>
    </source>
</evidence>